<dbReference type="AlphaFoldDB" id="A0A7W6BW02"/>
<organism evidence="2 3">
    <name type="scientific">Sphingobium jiangsuense</name>
    <dbReference type="NCBI Taxonomy" id="870476"/>
    <lineage>
        <taxon>Bacteria</taxon>
        <taxon>Pseudomonadati</taxon>
        <taxon>Pseudomonadota</taxon>
        <taxon>Alphaproteobacteria</taxon>
        <taxon>Sphingomonadales</taxon>
        <taxon>Sphingomonadaceae</taxon>
        <taxon>Sphingobium</taxon>
    </lineage>
</organism>
<keyword evidence="3" id="KW-1185">Reference proteome</keyword>
<reference evidence="2 3" key="1">
    <citation type="submission" date="2020-08" db="EMBL/GenBank/DDBJ databases">
        <title>Genomic Encyclopedia of Type Strains, Phase IV (KMG-IV): sequencing the most valuable type-strain genomes for metagenomic binning, comparative biology and taxonomic classification.</title>
        <authorList>
            <person name="Goeker M."/>
        </authorList>
    </citation>
    <scope>NUCLEOTIDE SEQUENCE [LARGE SCALE GENOMIC DNA]</scope>
    <source>
        <strain evidence="2 3">DSM 26189</strain>
    </source>
</reference>
<accession>A0A7W6BW02</accession>
<keyword evidence="1" id="KW-0175">Coiled coil</keyword>
<gene>
    <name evidence="2" type="ORF">GGR43_004659</name>
</gene>
<evidence type="ECO:0000313" key="2">
    <source>
        <dbReference type="EMBL" id="MBB3928914.1"/>
    </source>
</evidence>
<evidence type="ECO:0000256" key="1">
    <source>
        <dbReference type="SAM" id="Coils"/>
    </source>
</evidence>
<protein>
    <submittedName>
        <fullName evidence="2">Polyhydroxyalkanoate synthesis regulator phasin</fullName>
    </submittedName>
</protein>
<feature type="coiled-coil region" evidence="1">
    <location>
        <begin position="172"/>
        <end position="236"/>
    </location>
</feature>
<dbReference type="RefSeq" id="WP_188074044.1">
    <property type="nucleotide sequence ID" value="NZ_BSPS01000150.1"/>
</dbReference>
<dbReference type="EMBL" id="JACIDT010000045">
    <property type="protein sequence ID" value="MBB3928914.1"/>
    <property type="molecule type" value="Genomic_DNA"/>
</dbReference>
<comment type="caution">
    <text evidence="2">The sequence shown here is derived from an EMBL/GenBank/DDBJ whole genome shotgun (WGS) entry which is preliminary data.</text>
</comment>
<sequence length="308" mass="34153">MKYLSSKGAVEIDTMPFRYASNALAKLRREAPERKEEIEALAKRCAELEAEEEANPRAVAGDNNPPEEVKAYMRWDALKVHMDDLLEQVRGITGVTISDQAQADAAGKLLRDLQDAVKLADSARTTEKAPLDEAVKEIQDRYNAYIAPLKNKTPGLVSKAELALKNQIAAWLKKLDDEKRAKEEAARIAVEKAAEEARAAHQAAQVSDDLDEIEAAEELIAAADVAARELRQIEKEKPQARGDYRAIGLRSFWRAERIEGEGGKALSHYARTQPQRVIAFIQMLADEDVKAGVRSIPGFNVVEEKRVA</sequence>
<evidence type="ECO:0000313" key="3">
    <source>
        <dbReference type="Proteomes" id="UP000571950"/>
    </source>
</evidence>
<proteinExistence type="predicted"/>
<name>A0A7W6BW02_9SPHN</name>
<feature type="coiled-coil region" evidence="1">
    <location>
        <begin position="24"/>
        <end position="51"/>
    </location>
</feature>
<dbReference type="Proteomes" id="UP000571950">
    <property type="component" value="Unassembled WGS sequence"/>
</dbReference>